<gene>
    <name evidence="1" type="ORF">Q3M24_16335</name>
</gene>
<sequence>MLKQLSSCNPEQRAISHYATGQRQHLAEFILTSYPDKNIIPMKLQKIAYLLYKGMVTCCRQAVYRCPV</sequence>
<reference evidence="1" key="2">
    <citation type="submission" date="2024-06" db="EMBL/GenBank/DDBJ databases">
        <authorList>
            <person name="Plum-Jensen L.E."/>
            <person name="Schramm A."/>
            <person name="Marshall I.P.G."/>
        </authorList>
    </citation>
    <scope>NUCLEOTIDE SEQUENCE</scope>
    <source>
        <strain evidence="1">Rat1</strain>
    </source>
</reference>
<dbReference type="EMBL" id="CP159373">
    <property type="protein sequence ID" value="XCN71860.1"/>
    <property type="molecule type" value="Genomic_DNA"/>
</dbReference>
<accession>A0AAU8LSK0</accession>
<name>A0AAU8LSK0_9BACT</name>
<dbReference type="KEGG" id="eaj:Q3M24_16335"/>
<organism evidence="1">
    <name type="scientific">Candidatus Electrothrix aestuarii</name>
    <dbReference type="NCBI Taxonomy" id="3062594"/>
    <lineage>
        <taxon>Bacteria</taxon>
        <taxon>Pseudomonadati</taxon>
        <taxon>Thermodesulfobacteriota</taxon>
        <taxon>Desulfobulbia</taxon>
        <taxon>Desulfobulbales</taxon>
        <taxon>Desulfobulbaceae</taxon>
        <taxon>Candidatus Electrothrix</taxon>
    </lineage>
</organism>
<reference evidence="1" key="1">
    <citation type="journal article" date="2024" name="Syst. Appl. Microbiol.">
        <title>First single-strain enrichments of Electrothrix cable bacteria, description of E. aestuarii sp. nov. and E. rattekaaiensis sp. nov., and proposal of a cable bacteria taxonomy following the rules of the SeqCode.</title>
        <authorList>
            <person name="Plum-Jensen L.E."/>
            <person name="Schramm A."/>
            <person name="Marshall I.P.G."/>
        </authorList>
    </citation>
    <scope>NUCLEOTIDE SEQUENCE</scope>
    <source>
        <strain evidence="1">Rat1</strain>
    </source>
</reference>
<protein>
    <submittedName>
        <fullName evidence="1">Uncharacterized protein</fullName>
    </submittedName>
</protein>
<evidence type="ECO:0000313" key="1">
    <source>
        <dbReference type="EMBL" id="XCN71860.1"/>
    </source>
</evidence>
<proteinExistence type="predicted"/>
<dbReference type="AlphaFoldDB" id="A0AAU8LSK0"/>